<feature type="transmembrane region" description="Helical" evidence="2">
    <location>
        <begin position="62"/>
        <end position="81"/>
    </location>
</feature>
<feature type="compositionally biased region" description="Basic and acidic residues" evidence="1">
    <location>
        <begin position="445"/>
        <end position="454"/>
    </location>
</feature>
<gene>
    <name evidence="3" type="ORF">AN477_00580</name>
</gene>
<keyword evidence="2" id="KW-0812">Transmembrane</keyword>
<protein>
    <submittedName>
        <fullName evidence="3">Uncharacterized protein</fullName>
    </submittedName>
</protein>
<feature type="compositionally biased region" description="Basic and acidic residues" evidence="1">
    <location>
        <begin position="827"/>
        <end position="838"/>
    </location>
</feature>
<dbReference type="RefSeq" id="WP_054967244.1">
    <property type="nucleotide sequence ID" value="NZ_LJCO01000008.1"/>
</dbReference>
<sequence>MSTTVPTNTVFAGHTSSFPSGPPGWNSPDPSAYAWTLPDTSHWYNVAQNISQGVFSFVANTLLELIAWILHIAIYVCSYFSDPSNITDKAVKATAGIFRNAYQDIFVKFLPVLIMFFVAYLAWKYVVAHHAKMIQGIASVLLATGLIAFFCFDFGPAFDTVDSFGQLVTNTAASAVASTAGTNVGSEYDTLWQNYVLFPWEYGQFGGFSGTYSDFNVSSAVCSDPSVSCSFTNDAGQKVSISGGNWVNLFLANTSSGARTSLENALTQAAQDGHSPFTGASLSAQDVTNANPYGMIPFLVIELLLILVPVFFLIYVGFQLFVRELLFIVTIMMGIVTIPMAFVPEIGWRITFNWLREAVGHQVERLGNAIYAALLFLVASLITQSVTHSEFGMMEAFLVDAILFAAALIYRQKVFSIAVNPLSDSVRGVDQHQRMTMDEYVAQQQEREQREGRHGSQGAGRSHKLGKLAEHFAASELHHEEHHVSAASTRQIGDALHVPKEDEQKPVGQSKQPHKFARHLANLGQAAKQRVEQHLQDAMSPGRPRTPEERIREREQRVRGIEAKLHGHSVKALRRTITSLPKLASGFNNPSDDDPPPSAPPGGGPVADSGDKLRKMMVTSDGSGSQGVIFDGDGNKIAYDPPSIARPRRDEAEINAPSLSEGFNVPQVQDVSSLTEQPSQPIGGALPEGVAEAEQAVQSTLATGFTPEPQSEPEPASNQAQLSAENPVSYKGENGESSRASTRPVKPLTPENGTVGQSPPQNAPAPHSVVVSHMSERPPTPTQTRPLPANVTRLQDEREHRQEVEGRQREQRSQRVRQAQGRRRAVRMNERSPRPPRP</sequence>
<dbReference type="Proteomes" id="UP000050482">
    <property type="component" value="Unassembled WGS sequence"/>
</dbReference>
<evidence type="ECO:0000256" key="1">
    <source>
        <dbReference type="SAM" id="MobiDB-lite"/>
    </source>
</evidence>
<dbReference type="PATRIC" id="fig|471514.4.peg.86"/>
<feature type="compositionally biased region" description="Polar residues" evidence="1">
    <location>
        <begin position="666"/>
        <end position="680"/>
    </location>
</feature>
<dbReference type="AlphaFoldDB" id="A0A0P9CJJ6"/>
<feature type="transmembrane region" description="Helical" evidence="2">
    <location>
        <begin position="325"/>
        <end position="346"/>
    </location>
</feature>
<feature type="compositionally biased region" description="Polar residues" evidence="1">
    <location>
        <begin position="751"/>
        <end position="760"/>
    </location>
</feature>
<name>A0A0P9CJJ6_9BACL</name>
<accession>A0A0P9CJJ6</accession>
<evidence type="ECO:0000313" key="3">
    <source>
        <dbReference type="EMBL" id="KPV45492.1"/>
    </source>
</evidence>
<dbReference type="OrthoDB" id="2375597at2"/>
<reference evidence="3 4" key="1">
    <citation type="submission" date="2015-09" db="EMBL/GenBank/DDBJ databases">
        <title>Draft genome sequence of Alicyclobacillus ferrooxydans DSM 22381.</title>
        <authorList>
            <person name="Hemp J."/>
        </authorList>
    </citation>
    <scope>NUCLEOTIDE SEQUENCE [LARGE SCALE GENOMIC DNA]</scope>
    <source>
        <strain evidence="3 4">TC-34</strain>
    </source>
</reference>
<feature type="transmembrane region" description="Helical" evidence="2">
    <location>
        <begin position="134"/>
        <end position="155"/>
    </location>
</feature>
<feature type="compositionally biased region" description="Basic and acidic residues" evidence="1">
    <location>
        <begin position="545"/>
        <end position="554"/>
    </location>
</feature>
<proteinExistence type="predicted"/>
<feature type="compositionally biased region" description="Basic and acidic residues" evidence="1">
    <location>
        <begin position="794"/>
        <end position="813"/>
    </location>
</feature>
<feature type="region of interest" description="Disordered" evidence="1">
    <location>
        <begin position="527"/>
        <end position="554"/>
    </location>
</feature>
<evidence type="ECO:0000256" key="2">
    <source>
        <dbReference type="SAM" id="Phobius"/>
    </source>
</evidence>
<comment type="caution">
    <text evidence="3">The sequence shown here is derived from an EMBL/GenBank/DDBJ whole genome shotgun (WGS) entry which is preliminary data.</text>
</comment>
<keyword evidence="2" id="KW-1133">Transmembrane helix</keyword>
<feature type="region of interest" description="Disordered" evidence="1">
    <location>
        <begin position="582"/>
        <end position="838"/>
    </location>
</feature>
<feature type="compositionally biased region" description="Polar residues" evidence="1">
    <location>
        <begin position="716"/>
        <end position="726"/>
    </location>
</feature>
<feature type="region of interest" description="Disordered" evidence="1">
    <location>
        <begin position="443"/>
        <end position="463"/>
    </location>
</feature>
<dbReference type="EMBL" id="LJCO01000008">
    <property type="protein sequence ID" value="KPV45492.1"/>
    <property type="molecule type" value="Genomic_DNA"/>
</dbReference>
<dbReference type="STRING" id="471514.AN477_00580"/>
<feature type="transmembrane region" description="Helical" evidence="2">
    <location>
        <begin position="295"/>
        <end position="318"/>
    </location>
</feature>
<organism evidence="3 4">
    <name type="scientific">Alicyclobacillus ferrooxydans</name>
    <dbReference type="NCBI Taxonomy" id="471514"/>
    <lineage>
        <taxon>Bacteria</taxon>
        <taxon>Bacillati</taxon>
        <taxon>Bacillota</taxon>
        <taxon>Bacilli</taxon>
        <taxon>Bacillales</taxon>
        <taxon>Alicyclobacillaceae</taxon>
        <taxon>Alicyclobacillus</taxon>
    </lineage>
</organism>
<keyword evidence="2" id="KW-0472">Membrane</keyword>
<keyword evidence="4" id="KW-1185">Reference proteome</keyword>
<evidence type="ECO:0000313" key="4">
    <source>
        <dbReference type="Proteomes" id="UP000050482"/>
    </source>
</evidence>
<feature type="transmembrane region" description="Helical" evidence="2">
    <location>
        <begin position="101"/>
        <end position="122"/>
    </location>
</feature>